<reference evidence="4 5" key="1">
    <citation type="journal article" date="2019" name="Nat. Ecol. Evol.">
        <title>Megaphylogeny resolves global patterns of mushroom evolution.</title>
        <authorList>
            <person name="Varga T."/>
            <person name="Krizsan K."/>
            <person name="Foldi C."/>
            <person name="Dima B."/>
            <person name="Sanchez-Garcia M."/>
            <person name="Sanchez-Ramirez S."/>
            <person name="Szollosi G.J."/>
            <person name="Szarkandi J.G."/>
            <person name="Papp V."/>
            <person name="Albert L."/>
            <person name="Andreopoulos W."/>
            <person name="Angelini C."/>
            <person name="Antonin V."/>
            <person name="Barry K.W."/>
            <person name="Bougher N.L."/>
            <person name="Buchanan P."/>
            <person name="Buyck B."/>
            <person name="Bense V."/>
            <person name="Catcheside P."/>
            <person name="Chovatia M."/>
            <person name="Cooper J."/>
            <person name="Damon W."/>
            <person name="Desjardin D."/>
            <person name="Finy P."/>
            <person name="Geml J."/>
            <person name="Haridas S."/>
            <person name="Hughes K."/>
            <person name="Justo A."/>
            <person name="Karasinski D."/>
            <person name="Kautmanova I."/>
            <person name="Kiss B."/>
            <person name="Kocsube S."/>
            <person name="Kotiranta H."/>
            <person name="LaButti K.M."/>
            <person name="Lechner B.E."/>
            <person name="Liimatainen K."/>
            <person name="Lipzen A."/>
            <person name="Lukacs Z."/>
            <person name="Mihaltcheva S."/>
            <person name="Morgado L.N."/>
            <person name="Niskanen T."/>
            <person name="Noordeloos M.E."/>
            <person name="Ohm R.A."/>
            <person name="Ortiz-Santana B."/>
            <person name="Ovrebo C."/>
            <person name="Racz N."/>
            <person name="Riley R."/>
            <person name="Savchenko A."/>
            <person name="Shiryaev A."/>
            <person name="Soop K."/>
            <person name="Spirin V."/>
            <person name="Szebenyi C."/>
            <person name="Tomsovsky M."/>
            <person name="Tulloss R.E."/>
            <person name="Uehling J."/>
            <person name="Grigoriev I.V."/>
            <person name="Vagvolgyi C."/>
            <person name="Papp T."/>
            <person name="Martin F.M."/>
            <person name="Miettinen O."/>
            <person name="Hibbett D.S."/>
            <person name="Nagy L.G."/>
        </authorList>
    </citation>
    <scope>NUCLEOTIDE SEQUENCE [LARGE SCALE GENOMIC DNA]</scope>
    <source>
        <strain evidence="4 5">FP101781</strain>
    </source>
</reference>
<protein>
    <submittedName>
        <fullName evidence="4">Ras GEF</fullName>
    </submittedName>
</protein>
<feature type="domain" description="Ras-GEF" evidence="3">
    <location>
        <begin position="1"/>
        <end position="179"/>
    </location>
</feature>
<gene>
    <name evidence="4" type="ORF">FA13DRAFT_1229642</name>
</gene>
<dbReference type="GO" id="GO:0005085">
    <property type="term" value="F:guanyl-nucleotide exchange factor activity"/>
    <property type="evidence" value="ECO:0007669"/>
    <property type="project" value="UniProtKB-KW"/>
</dbReference>
<organism evidence="4 5">
    <name type="scientific">Coprinellus micaceus</name>
    <name type="common">Glistening ink-cap mushroom</name>
    <name type="synonym">Coprinus micaceus</name>
    <dbReference type="NCBI Taxonomy" id="71717"/>
    <lineage>
        <taxon>Eukaryota</taxon>
        <taxon>Fungi</taxon>
        <taxon>Dikarya</taxon>
        <taxon>Basidiomycota</taxon>
        <taxon>Agaricomycotina</taxon>
        <taxon>Agaricomycetes</taxon>
        <taxon>Agaricomycetidae</taxon>
        <taxon>Agaricales</taxon>
        <taxon>Agaricineae</taxon>
        <taxon>Psathyrellaceae</taxon>
        <taxon>Coprinellus</taxon>
    </lineage>
</organism>
<dbReference type="SUPFAM" id="SSF48366">
    <property type="entry name" value="Ras GEF"/>
    <property type="match status" value="1"/>
</dbReference>
<name>A0A4Y7TPJ7_COPMI</name>
<dbReference type="PANTHER" id="PTHR23113:SF368">
    <property type="entry name" value="CELL DIVISION CONTROL PROTEIN 25"/>
    <property type="match status" value="1"/>
</dbReference>
<dbReference type="GO" id="GO:0007265">
    <property type="term" value="P:Ras protein signal transduction"/>
    <property type="evidence" value="ECO:0007669"/>
    <property type="project" value="TreeGrafter"/>
</dbReference>
<dbReference type="InterPro" id="IPR008937">
    <property type="entry name" value="Ras-like_GEF"/>
</dbReference>
<dbReference type="InterPro" id="IPR036964">
    <property type="entry name" value="RASGEF_cat_dom_sf"/>
</dbReference>
<accession>A0A4Y7TPJ7</accession>
<evidence type="ECO:0000259" key="3">
    <source>
        <dbReference type="PROSITE" id="PS50009"/>
    </source>
</evidence>
<evidence type="ECO:0000313" key="5">
    <source>
        <dbReference type="Proteomes" id="UP000298030"/>
    </source>
</evidence>
<proteinExistence type="predicted"/>
<sequence length="179" mass="20413">MQPPQNNQIIQWIKQSLLHWDALQQRAGVLKFYISTAQNLCSLCSPFFLGMFGKLRNYHSLIAIAIALGSTPVMSLELTREFLSDKQMAQYEELVQLTDPEGNHYRYRRALKEVIDPAYADFCIPWIAVHLKELHLVLHANKRADNSKKQTTHQFPTVHPLHGQAQGSFGILTPRSGAF</sequence>
<dbReference type="InterPro" id="IPR023578">
    <property type="entry name" value="Ras_GEF_dom_sf"/>
</dbReference>
<dbReference type="Pfam" id="PF00617">
    <property type="entry name" value="RasGEF"/>
    <property type="match status" value="1"/>
</dbReference>
<keyword evidence="1 2" id="KW-0344">Guanine-nucleotide releasing factor</keyword>
<dbReference type="OrthoDB" id="4062651at2759"/>
<dbReference type="AlphaFoldDB" id="A0A4Y7TPJ7"/>
<comment type="caution">
    <text evidence="4">The sequence shown here is derived from an EMBL/GenBank/DDBJ whole genome shotgun (WGS) entry which is preliminary data.</text>
</comment>
<dbReference type="STRING" id="71717.A0A4Y7TPJ7"/>
<keyword evidence="5" id="KW-1185">Reference proteome</keyword>
<dbReference type="Proteomes" id="UP000298030">
    <property type="component" value="Unassembled WGS sequence"/>
</dbReference>
<dbReference type="GO" id="GO:0005886">
    <property type="term" value="C:plasma membrane"/>
    <property type="evidence" value="ECO:0007669"/>
    <property type="project" value="TreeGrafter"/>
</dbReference>
<dbReference type="Gene3D" id="1.10.840.10">
    <property type="entry name" value="Ras guanine-nucleotide exchange factors catalytic domain"/>
    <property type="match status" value="1"/>
</dbReference>
<dbReference type="PROSITE" id="PS50009">
    <property type="entry name" value="RASGEF_CAT"/>
    <property type="match status" value="1"/>
</dbReference>
<evidence type="ECO:0000256" key="2">
    <source>
        <dbReference type="PROSITE-ProRule" id="PRU00168"/>
    </source>
</evidence>
<dbReference type="PANTHER" id="PTHR23113">
    <property type="entry name" value="GUANINE NUCLEOTIDE EXCHANGE FACTOR"/>
    <property type="match status" value="1"/>
</dbReference>
<evidence type="ECO:0000256" key="1">
    <source>
        <dbReference type="ARBA" id="ARBA00022658"/>
    </source>
</evidence>
<evidence type="ECO:0000313" key="4">
    <source>
        <dbReference type="EMBL" id="TEB36120.1"/>
    </source>
</evidence>
<dbReference type="EMBL" id="QPFP01000006">
    <property type="protein sequence ID" value="TEB36120.1"/>
    <property type="molecule type" value="Genomic_DNA"/>
</dbReference>
<dbReference type="InterPro" id="IPR001895">
    <property type="entry name" value="RASGEF_cat_dom"/>
</dbReference>